<comment type="similarity">
    <text evidence="2 11">Belongs to the 4HPPD family.</text>
</comment>
<keyword evidence="15" id="KW-0670">Pyruvate</keyword>
<evidence type="ECO:0000256" key="10">
    <source>
        <dbReference type="ARBA" id="ARBA00023232"/>
    </source>
</evidence>
<protein>
    <recommendedName>
        <fullName evidence="3 11">4-hydroxyphenylpyruvate dioxygenase</fullName>
    </recommendedName>
</protein>
<evidence type="ECO:0000256" key="4">
    <source>
        <dbReference type="ARBA" id="ARBA00022723"/>
    </source>
</evidence>
<evidence type="ECO:0000256" key="7">
    <source>
        <dbReference type="ARBA" id="ARBA00022964"/>
    </source>
</evidence>
<accession>A0A0D2CN70</accession>
<feature type="domain" description="VOC" evidence="14">
    <location>
        <begin position="43"/>
        <end position="188"/>
    </location>
</feature>
<keyword evidence="6" id="KW-0828">Tyrosine catabolism</keyword>
<dbReference type="Gene3D" id="3.10.180.10">
    <property type="entry name" value="2,3-Dihydroxybiphenyl 1,2-Dioxygenase, domain 1"/>
    <property type="match status" value="2"/>
</dbReference>
<dbReference type="InterPro" id="IPR004360">
    <property type="entry name" value="Glyas_Fos-R_dOase_dom"/>
</dbReference>
<dbReference type="STRING" id="5601.A0A0D2CN70"/>
<keyword evidence="5" id="KW-0677">Repeat</keyword>
<evidence type="ECO:0000256" key="3">
    <source>
        <dbReference type="ARBA" id="ARBA00013222"/>
    </source>
</evidence>
<dbReference type="PANTHER" id="PTHR11959">
    <property type="entry name" value="4-HYDROXYPHENYLPYRUVATE DIOXYGENASE"/>
    <property type="match status" value="1"/>
</dbReference>
<dbReference type="GO" id="GO:0046872">
    <property type="term" value="F:metal ion binding"/>
    <property type="evidence" value="ECO:0007669"/>
    <property type="project" value="UniProtKB-KW"/>
</dbReference>
<evidence type="ECO:0000256" key="8">
    <source>
        <dbReference type="ARBA" id="ARBA00023002"/>
    </source>
</evidence>
<dbReference type="NCBIfam" id="TIGR01263">
    <property type="entry name" value="4HPPD"/>
    <property type="match status" value="1"/>
</dbReference>
<keyword evidence="16" id="KW-1185">Reference proteome</keyword>
<feature type="binding site" evidence="12">
    <location>
        <position position="222"/>
    </location>
    <ligand>
        <name>Fe cation</name>
        <dbReference type="ChEBI" id="CHEBI:24875"/>
    </ligand>
</feature>
<dbReference type="EMBL" id="KN846959">
    <property type="protein sequence ID" value="KIW66661.1"/>
    <property type="molecule type" value="Genomic_DNA"/>
</dbReference>
<evidence type="ECO:0000256" key="12">
    <source>
        <dbReference type="PIRSR" id="PIRSR009283-1"/>
    </source>
</evidence>
<dbReference type="AlphaFoldDB" id="A0A0D2CN70"/>
<dbReference type="SUPFAM" id="SSF54593">
    <property type="entry name" value="Glyoxalase/Bleomycin resistance protein/Dihydroxybiphenyl dioxygenase"/>
    <property type="match status" value="1"/>
</dbReference>
<dbReference type="FunFam" id="3.10.180.10:FF:000020">
    <property type="entry name" value="4-hydroxyphenylpyruvate dioxygenase"/>
    <property type="match status" value="1"/>
</dbReference>
<gene>
    <name evidence="15" type="ORF">PV04_05972</name>
</gene>
<dbReference type="GO" id="GO:0003868">
    <property type="term" value="F:4-hydroxyphenylpyruvate dioxygenase activity"/>
    <property type="evidence" value="ECO:0007669"/>
    <property type="project" value="InterPro"/>
</dbReference>
<dbReference type="InterPro" id="IPR005956">
    <property type="entry name" value="4OHPhenylPyrv_dOase"/>
</dbReference>
<evidence type="ECO:0000256" key="2">
    <source>
        <dbReference type="ARBA" id="ARBA00005877"/>
    </source>
</evidence>
<dbReference type="PIRSF" id="PIRSF009283">
    <property type="entry name" value="HPP_dOase"/>
    <property type="match status" value="1"/>
</dbReference>
<evidence type="ECO:0000256" key="9">
    <source>
        <dbReference type="ARBA" id="ARBA00023004"/>
    </source>
</evidence>
<evidence type="ECO:0000256" key="13">
    <source>
        <dbReference type="SAM" id="MobiDB-lite"/>
    </source>
</evidence>
<dbReference type="UniPathway" id="UPA00139">
    <property type="reaction ID" value="UER00362"/>
</dbReference>
<evidence type="ECO:0000256" key="11">
    <source>
        <dbReference type="PIRNR" id="PIRNR009283"/>
    </source>
</evidence>
<reference evidence="15 16" key="1">
    <citation type="submission" date="2015-01" db="EMBL/GenBank/DDBJ databases">
        <title>The Genome Sequence of Capronia semiimmersa CBS27337.</title>
        <authorList>
            <consortium name="The Broad Institute Genomics Platform"/>
            <person name="Cuomo C."/>
            <person name="de Hoog S."/>
            <person name="Gorbushina A."/>
            <person name="Stielow B."/>
            <person name="Teixiera M."/>
            <person name="Abouelleil A."/>
            <person name="Chapman S.B."/>
            <person name="Priest M."/>
            <person name="Young S.K."/>
            <person name="Wortman J."/>
            <person name="Nusbaum C."/>
            <person name="Birren B."/>
        </authorList>
    </citation>
    <scope>NUCLEOTIDE SEQUENCE [LARGE SCALE GENOMIC DNA]</scope>
    <source>
        <strain evidence="15 16">CBS 27337</strain>
    </source>
</reference>
<keyword evidence="9 12" id="KW-0408">Iron</keyword>
<keyword evidence="7 15" id="KW-0223">Dioxygenase</keyword>
<dbReference type="FunFam" id="3.10.180.10:FF:000001">
    <property type="entry name" value="4-hydroxyphenylpyruvate dioxygenase"/>
    <property type="match status" value="1"/>
</dbReference>
<dbReference type="InterPro" id="IPR029068">
    <property type="entry name" value="Glyas_Bleomycin-R_OHBP_Dase"/>
</dbReference>
<dbReference type="Proteomes" id="UP000054266">
    <property type="component" value="Unassembled WGS sequence"/>
</dbReference>
<dbReference type="InterPro" id="IPR041735">
    <property type="entry name" value="4OHPhenylPyrv_dOase_C"/>
</dbReference>
<evidence type="ECO:0000313" key="15">
    <source>
        <dbReference type="EMBL" id="KIW66661.1"/>
    </source>
</evidence>
<keyword evidence="4 12" id="KW-0479">Metal-binding</keyword>
<proteinExistence type="inferred from homology"/>
<dbReference type="CDD" id="cd08342">
    <property type="entry name" value="HPPD_N_like"/>
    <property type="match status" value="1"/>
</dbReference>
<keyword evidence="10" id="KW-0585">Phenylalanine catabolism</keyword>
<organism evidence="15 16">
    <name type="scientific">Phialophora macrospora</name>
    <dbReference type="NCBI Taxonomy" id="1851006"/>
    <lineage>
        <taxon>Eukaryota</taxon>
        <taxon>Fungi</taxon>
        <taxon>Dikarya</taxon>
        <taxon>Ascomycota</taxon>
        <taxon>Pezizomycotina</taxon>
        <taxon>Eurotiomycetes</taxon>
        <taxon>Chaetothyriomycetidae</taxon>
        <taxon>Chaetothyriales</taxon>
        <taxon>Herpotrichiellaceae</taxon>
        <taxon>Phialophora</taxon>
    </lineage>
</organism>
<evidence type="ECO:0000256" key="1">
    <source>
        <dbReference type="ARBA" id="ARBA00005162"/>
    </source>
</evidence>
<feature type="region of interest" description="Disordered" evidence="13">
    <location>
        <begin position="1"/>
        <end position="35"/>
    </location>
</feature>
<keyword evidence="8" id="KW-0560">Oxidoreductase</keyword>
<feature type="binding site" evidence="12">
    <location>
        <position position="305"/>
    </location>
    <ligand>
        <name>Fe cation</name>
        <dbReference type="ChEBI" id="CHEBI:24875"/>
    </ligand>
</feature>
<comment type="pathway">
    <text evidence="1">Amino-acid degradation; L-phenylalanine degradation; acetoacetate and fumarate from L-phenylalanine: step 3/6.</text>
</comment>
<dbReference type="InterPro" id="IPR041736">
    <property type="entry name" value="4OHPhenylPyrv_dOase_N"/>
</dbReference>
<dbReference type="GO" id="GO:0006572">
    <property type="term" value="P:L-tyrosine catabolic process"/>
    <property type="evidence" value="ECO:0007669"/>
    <property type="project" value="UniProtKB-KW"/>
</dbReference>
<comment type="cofactor">
    <cofactor evidence="12">
        <name>Fe cation</name>
        <dbReference type="ChEBI" id="CHEBI:24875"/>
    </cofactor>
    <text evidence="12">Binds 1 Fe cation per subunit.</text>
</comment>
<dbReference type="Pfam" id="PF00903">
    <property type="entry name" value="Glyoxalase"/>
    <property type="match status" value="2"/>
</dbReference>
<name>A0A0D2CN70_9EURO</name>
<sequence>MAPIALEPTPVPVHGLTKKTLNGTTPRTEGLPKNPQTVANYRGYDHVGWWVGNAKQAAAFYVSRMGFERIAYRGLETGSRVTASHVIRNGNVTFVLTSPLHAPDAKVTWLSDDDRALLRLIHDHLKAHGDAVRDVAFEVDDVAAVYDAAVEKGAEPVEAPKTIHDDCGTAKLGSIKTYGDTVHTLVERSRYSGAFLPGYRAVTEIDKTAKYLPRVDLLGIDHCVGNQDWDEMEAACEYYERTLGFHRFWSVDDKDICTDYSALKSVVMASPDEKIKMPINEPAKGMRKSQIEEYVDFYNGAGVQHIALRTDDIIASVTNLKERGIEFISVPDTYYEAMSKRLAQAGMKLNEDFAALEELGILIDFDEGGYLLQLFTKHLMDRPTVFIEIIQRNNFSGFGAGNFKALFEAIEREQMLRGTL</sequence>
<evidence type="ECO:0000256" key="5">
    <source>
        <dbReference type="ARBA" id="ARBA00022737"/>
    </source>
</evidence>
<dbReference type="GO" id="GO:0006559">
    <property type="term" value="P:L-phenylalanine catabolic process"/>
    <property type="evidence" value="ECO:0007669"/>
    <property type="project" value="UniProtKB-UniPathway"/>
</dbReference>
<dbReference type="PROSITE" id="PS51819">
    <property type="entry name" value="VOC"/>
    <property type="match status" value="2"/>
</dbReference>
<dbReference type="InterPro" id="IPR037523">
    <property type="entry name" value="VOC_core"/>
</dbReference>
<feature type="binding site" evidence="12">
    <location>
        <position position="388"/>
    </location>
    <ligand>
        <name>Fe cation</name>
        <dbReference type="ChEBI" id="CHEBI:24875"/>
    </ligand>
</feature>
<evidence type="ECO:0000313" key="16">
    <source>
        <dbReference type="Proteomes" id="UP000054266"/>
    </source>
</evidence>
<feature type="domain" description="VOC" evidence="14">
    <location>
        <begin position="219"/>
        <end position="377"/>
    </location>
</feature>
<dbReference type="HOGENOM" id="CLU_034004_3_1_1"/>
<evidence type="ECO:0000259" key="14">
    <source>
        <dbReference type="PROSITE" id="PS51819"/>
    </source>
</evidence>
<evidence type="ECO:0000256" key="6">
    <source>
        <dbReference type="ARBA" id="ARBA00022878"/>
    </source>
</evidence>
<dbReference type="CDD" id="cd07250">
    <property type="entry name" value="HPPD_C_like"/>
    <property type="match status" value="1"/>
</dbReference>
<dbReference type="PANTHER" id="PTHR11959:SF1">
    <property type="entry name" value="4-HYDROXYPHENYLPYRUVATE DIOXYGENASE"/>
    <property type="match status" value="1"/>
</dbReference>